<sequence>MGNTAVKFDQHGLFESPEDHINFLHNKSLADKKPGTIIAWTPKNENKKWQTFTFDEAQNHIPYFVKQADVYVTPNAFYGWRTIKNLHTLQALFIDIDLHDLDFSIEENLLAIPALVEDRLDRLVRAQIPEPNCIVYSGRGVHFYWLINPTHPNALPRWQACQRRLVDVCGADKQSADATRVLRLVGSTNSKVENFTVKAEERHKKVFDFDWLHDQVMPFSRQEYKDKIRDINVLRANKGLKPVRKANTAGSIYARWYLVYQDLLIIIECQVALNKKGPGLPAGMRDLLLYHLANALSWFTISDALENEVAECARKFTPSLSHQEALSYCSSVINRAKKTQIEGKEHRYRYRRETIYRELEDLIPEEVLPRLRAIIPNELARERKLERTLESRREKGIAERVIYRESLQTNKSKAIKLKAQGLKYKEIALELNLSIDTIKGYFRKGVLV</sequence>
<organism evidence="1">
    <name type="scientific">Acinetobacter pittii</name>
    <name type="common">Acinetobacter genomosp. 3</name>
    <dbReference type="NCBI Taxonomy" id="48296"/>
    <lineage>
        <taxon>Bacteria</taxon>
        <taxon>Pseudomonadati</taxon>
        <taxon>Pseudomonadota</taxon>
        <taxon>Gammaproteobacteria</taxon>
        <taxon>Moraxellales</taxon>
        <taxon>Moraxellaceae</taxon>
        <taxon>Acinetobacter</taxon>
        <taxon>Acinetobacter calcoaceticus/baumannii complex</taxon>
    </lineage>
</organism>
<dbReference type="EMBL" id="MF078634">
    <property type="protein sequence ID" value="AUF80841.1"/>
    <property type="molecule type" value="Genomic_DNA"/>
</dbReference>
<dbReference type="SUPFAM" id="SSF56747">
    <property type="entry name" value="Prim-pol domain"/>
    <property type="match status" value="1"/>
</dbReference>
<dbReference type="Gene3D" id="3.90.920.10">
    <property type="entry name" value="DNA primase, PRIM domain"/>
    <property type="match status" value="1"/>
</dbReference>
<proteinExistence type="predicted"/>
<evidence type="ECO:0000313" key="1">
    <source>
        <dbReference type="EMBL" id="AUF80841.1"/>
    </source>
</evidence>
<geneLocation type="plasmid" evidence="1">
    <name>pLS488</name>
</geneLocation>
<dbReference type="AlphaFoldDB" id="A0A2H4ZHY1"/>
<name>A0A2H4ZHY1_ACIPI</name>
<protein>
    <submittedName>
        <fullName evidence="1">Replication protein (RdgC superfamily)</fullName>
    </submittedName>
</protein>
<dbReference type="RefSeq" id="WP_065996190.1">
    <property type="nucleotide sequence ID" value="NZ_MDIH01000058.1"/>
</dbReference>
<keyword evidence="1" id="KW-0614">Plasmid</keyword>
<accession>A0A2H4ZHY1</accession>
<reference evidence="1" key="1">
    <citation type="journal article" date="2017" name="J. Antimicrob. Chemother.">
        <title>Uncommon carbapenemase-encoding plasmids in the clinically emergent Acinetobacter pittii.</title>
        <authorList>
            <person name="Silva L."/>
            <person name="Mourao J."/>
            <person name="Grosso F."/>
            <person name="Peixe L."/>
        </authorList>
    </citation>
    <scope>NUCLEOTIDE SEQUENCE</scope>
    <source>
        <strain evidence="1">HGSA488</strain>
        <plasmid evidence="1">pLS488</plasmid>
    </source>
</reference>